<dbReference type="EMBL" id="JBAMZK010000004">
    <property type="protein sequence ID" value="KAL0513660.1"/>
    <property type="molecule type" value="Genomic_DNA"/>
</dbReference>
<evidence type="ECO:0000313" key="13">
    <source>
        <dbReference type="EMBL" id="KAL0513660.1"/>
    </source>
</evidence>
<feature type="region of interest" description="Disordered" evidence="11">
    <location>
        <begin position="766"/>
        <end position="790"/>
    </location>
</feature>
<evidence type="ECO:0000256" key="5">
    <source>
        <dbReference type="ARBA" id="ARBA00022801"/>
    </source>
</evidence>
<accession>A0AAW3AXJ5</accession>
<feature type="compositionally biased region" description="Low complexity" evidence="11">
    <location>
        <begin position="51"/>
        <end position="60"/>
    </location>
</feature>
<evidence type="ECO:0000256" key="4">
    <source>
        <dbReference type="ARBA" id="ARBA00022741"/>
    </source>
</evidence>
<keyword evidence="7" id="KW-0067">ATP-binding</keyword>
<dbReference type="Gene3D" id="3.40.50.300">
    <property type="entry name" value="P-loop containing nucleotide triphosphate hydrolases"/>
    <property type="match status" value="2"/>
</dbReference>
<dbReference type="InterPro" id="IPR045028">
    <property type="entry name" value="DinG/Rad3-like"/>
</dbReference>
<feature type="region of interest" description="Disordered" evidence="11">
    <location>
        <begin position="310"/>
        <end position="377"/>
    </location>
</feature>
<evidence type="ECO:0000256" key="6">
    <source>
        <dbReference type="ARBA" id="ARBA00022806"/>
    </source>
</evidence>
<keyword evidence="5" id="KW-0378">Hydrolase</keyword>
<sequence>MPRVGPYQIPFPYAPYPLQEHAMTALRDYLEQHRGSEHTEGISSRSQSSNTAPVAVLSASSPPPSPMATSASGTRGGPSRVAVLESPTGTGKSQILLNSVLSHLFEPVENANELDGVASASCCCIAAESPAAMATVAAHEPERSTLVHPPSSLTLEEVLRQRQLEEEVAQARRERRARVRAQRRQIRQARKRMRFQQQQLTDSGGEQDFLLTQDPLAWYAEQRSMTTMGLRGDDLRGLCSTSSLSASSSSSSSSSSSPASEDDDNDDAESELETALSTLIPLRKPKVYFASRTHTQLQQLMEDLQRTAFAQRPLRPQQRTSEPLGNTAERSAGAQVGANGRDDCAASSKSFGSPPPLSPPEAAPSSTPSRQQQQPHRLTAVHVAGRQHLCLNAGLRRKAGCNNDRLNYYCREAMRFERSKQGRQYRRQQQEHAQQQPRHFTGSPDVRDIEAAGVQQQLEQDRGCVYCVESHLRSLLVYLRDEQHRADAATNPDDDDADSGHGGLPSSVYAMDRLRRLGAELQACPYLATRLLLRGADVAFIPYGYVLDENQRAVLLGGAATNPATAAEAAAVFAMPSRSTPASEAGGGGGVAGESGDVASHSHPSLGAVLYHRRQRLTTTAAFRRRREQQGRQQQQHGGSPSPTTISLHPRRSSVNEDDDDEADAMWHTMACGAPPSFHGDILVFDEAHNIADYCRSASTATVALWQLLLARRLLEMYMERYASRLLTRNKQRLRELIQFLSKLARFCERDDSSVFLAEGGGGEGDVASSISGPSPLLARHPQSSPTSPETAVCTRVLPFHTFLFNAGIDNVDVYAFLTFLVDSQLVMKLQGLVSYALDAELHSEQEGTMTKPAMTAVRTTITSGTDNRASLTAGVKRQRGSGFDVGVSDARSEAQRQRRCLGFPGLPENHTKTAGEGSSPPRLSLAELLLQHLQAAGAAATCAGVTASPDPVQLRALAAEALQRVERLLCALYVSDSTSTRVLWTPSSSTSPVPTQDAGYAARQGTLKVIQLEPGTYTFAPLVREARAVVLAGGTMQPLAFTCGPLLPAPTNLSGGTRGNGEIASVNERSAVGVAAGGVDKRNHISNVDVSLQGGVGCASGLPSFHLISEGHVVPSSSVQVWALGTGPSGLRMELSQQALGLRGEAASTAKDTASLRSDTNRVISPHAHRVLAEVGCTLLNLARVLPPAGAICFCTSYDVLDTVVAVLESTGYYAQINELKRIFTETRNRGGRRGTASGDEGGSGEAIAELLREYQEWISGELGGDGDAEPALGPLSTAASASLFSNAGAPQQPSRRGALLFAVMGGRLSEGINFADDLGRAVVVLGMPYANPTDVELQMNLKHIVTTRLMTNTDASRRGMRGSAGSVSATSLSSSSPFTSAEEWSLYTEGMMRTVNQCIGRCIRHAGDYATIILLDARYTERQGIRRRVSAWLQPSIRVAQTFGQCFSGVREFFVGRQPKG</sequence>
<feature type="compositionally biased region" description="Basic residues" evidence="11">
    <location>
        <begin position="179"/>
        <end position="194"/>
    </location>
</feature>
<evidence type="ECO:0000259" key="12">
    <source>
        <dbReference type="PROSITE" id="PS51193"/>
    </source>
</evidence>
<dbReference type="SMART" id="SM00488">
    <property type="entry name" value="DEXDc2"/>
    <property type="match status" value="1"/>
</dbReference>
<evidence type="ECO:0000256" key="9">
    <source>
        <dbReference type="ARBA" id="ARBA00023014"/>
    </source>
</evidence>
<feature type="compositionally biased region" description="Pro residues" evidence="11">
    <location>
        <begin position="353"/>
        <end position="362"/>
    </location>
</feature>
<keyword evidence="10" id="KW-0413">Isomerase</keyword>
<dbReference type="GO" id="GO:0003677">
    <property type="term" value="F:DNA binding"/>
    <property type="evidence" value="ECO:0007669"/>
    <property type="project" value="InterPro"/>
</dbReference>
<keyword evidence="9" id="KW-0411">Iron-sulfur</keyword>
<dbReference type="PANTHER" id="PTHR11472:SF41">
    <property type="entry name" value="ATP-DEPENDENT DNA HELICASE DDX11-RELATED"/>
    <property type="match status" value="1"/>
</dbReference>
<dbReference type="Pfam" id="PF13307">
    <property type="entry name" value="Helicase_C_2"/>
    <property type="match status" value="1"/>
</dbReference>
<protein>
    <submittedName>
        <fullName evidence="13">DEAD2/Helicase C-terminal domain containing protein</fullName>
    </submittedName>
</protein>
<name>A0AAW3AXJ5_9TRYP</name>
<dbReference type="Pfam" id="PF06733">
    <property type="entry name" value="DEAD_2"/>
    <property type="match status" value="1"/>
</dbReference>
<gene>
    <name evidence="13" type="ORF">Q4I31_000831</name>
</gene>
<dbReference type="GO" id="GO:0005634">
    <property type="term" value="C:nucleus"/>
    <property type="evidence" value="ECO:0007669"/>
    <property type="project" value="TreeGrafter"/>
</dbReference>
<evidence type="ECO:0000256" key="2">
    <source>
        <dbReference type="ARBA" id="ARBA00008435"/>
    </source>
</evidence>
<proteinExistence type="inferred from homology"/>
<dbReference type="GO" id="GO:0051536">
    <property type="term" value="F:iron-sulfur cluster binding"/>
    <property type="evidence" value="ECO:0007669"/>
    <property type="project" value="UniProtKB-KW"/>
</dbReference>
<feature type="region of interest" description="Disordered" evidence="11">
    <location>
        <begin position="420"/>
        <end position="445"/>
    </location>
</feature>
<feature type="region of interest" description="Disordered" evidence="11">
    <location>
        <begin position="33"/>
        <end position="88"/>
    </location>
</feature>
<comment type="similarity">
    <text evidence="2">Belongs to the DEAD box helicase family. DEAH subfamily. DDX11/CHL1 sub-subfamily.</text>
</comment>
<comment type="cofactor">
    <cofactor evidence="1">
        <name>[4Fe-4S] cluster</name>
        <dbReference type="ChEBI" id="CHEBI:49883"/>
    </cofactor>
</comment>
<keyword evidence="3" id="KW-0479">Metal-binding</keyword>
<dbReference type="GO" id="GO:0003678">
    <property type="term" value="F:DNA helicase activity"/>
    <property type="evidence" value="ECO:0007669"/>
    <property type="project" value="InterPro"/>
</dbReference>
<feature type="compositionally biased region" description="Polar residues" evidence="11">
    <location>
        <begin position="637"/>
        <end position="647"/>
    </location>
</feature>
<feature type="domain" description="Helicase ATP-binding" evidence="12">
    <location>
        <begin position="5"/>
        <end position="744"/>
    </location>
</feature>
<evidence type="ECO:0000313" key="14">
    <source>
        <dbReference type="Proteomes" id="UP001500131"/>
    </source>
</evidence>
<dbReference type="PROSITE" id="PS51193">
    <property type="entry name" value="HELICASE_ATP_BIND_2"/>
    <property type="match status" value="1"/>
</dbReference>
<reference evidence="13 14" key="1">
    <citation type="submission" date="2024-02" db="EMBL/GenBank/DDBJ databases">
        <title>FIRST GENOME SEQUENCES OF Leishmania (Viannia) shawi, Leishmania (Viannia) lindenbergi AND Leishmania (Viannia) utingensis.</title>
        <authorList>
            <person name="Resadore F."/>
            <person name="Custodio M.G.F."/>
            <person name="Boite M.C."/>
            <person name="Cupolillo E."/>
            <person name="Ferreira G.E.M."/>
        </authorList>
    </citation>
    <scope>NUCLEOTIDE SEQUENCE [LARGE SCALE GENOMIC DNA]</scope>
    <source>
        <strain evidence="13 14">MHOM/BR/1966/M15733</strain>
    </source>
</reference>
<dbReference type="InterPro" id="IPR010614">
    <property type="entry name" value="RAD3-like_helicase_DEAD"/>
</dbReference>
<feature type="compositionally biased region" description="Low complexity" evidence="11">
    <location>
        <begin position="363"/>
        <end position="375"/>
    </location>
</feature>
<organism evidence="13 14">
    <name type="scientific">Leishmania lindenbergi</name>
    <dbReference type="NCBI Taxonomy" id="651832"/>
    <lineage>
        <taxon>Eukaryota</taxon>
        <taxon>Discoba</taxon>
        <taxon>Euglenozoa</taxon>
        <taxon>Kinetoplastea</taxon>
        <taxon>Metakinetoplastina</taxon>
        <taxon>Trypanosomatida</taxon>
        <taxon>Trypanosomatidae</taxon>
        <taxon>Leishmaniinae</taxon>
        <taxon>Leishmania</taxon>
    </lineage>
</organism>
<keyword evidence="6" id="KW-0347">Helicase</keyword>
<dbReference type="GO" id="GO:0005524">
    <property type="term" value="F:ATP binding"/>
    <property type="evidence" value="ECO:0007669"/>
    <property type="project" value="UniProtKB-KW"/>
</dbReference>
<dbReference type="InterPro" id="IPR014013">
    <property type="entry name" value="Helic_SF1/SF2_ATP-bd_DinG/Rad3"/>
</dbReference>
<evidence type="ECO:0000256" key="10">
    <source>
        <dbReference type="ARBA" id="ARBA00023235"/>
    </source>
</evidence>
<feature type="region of interest" description="Disordered" evidence="11">
    <location>
        <begin position="240"/>
        <end position="272"/>
    </location>
</feature>
<feature type="compositionally biased region" description="Polar residues" evidence="11">
    <location>
        <begin position="195"/>
        <end position="204"/>
    </location>
</feature>
<dbReference type="Proteomes" id="UP001500131">
    <property type="component" value="Unassembled WGS sequence"/>
</dbReference>
<feature type="compositionally biased region" description="Acidic residues" evidence="11">
    <location>
        <begin position="260"/>
        <end position="272"/>
    </location>
</feature>
<evidence type="ECO:0000256" key="11">
    <source>
        <dbReference type="SAM" id="MobiDB-lite"/>
    </source>
</evidence>
<dbReference type="PANTHER" id="PTHR11472">
    <property type="entry name" value="DNA REPAIR DEAD HELICASE RAD3/XP-D SUBFAMILY MEMBER"/>
    <property type="match status" value="1"/>
</dbReference>
<feature type="compositionally biased region" description="Polar residues" evidence="11">
    <location>
        <begin position="41"/>
        <end position="50"/>
    </location>
</feature>
<keyword evidence="4" id="KW-0547">Nucleotide-binding</keyword>
<feature type="region of interest" description="Disordered" evidence="11">
    <location>
        <begin position="179"/>
        <end position="207"/>
    </location>
</feature>
<dbReference type="GO" id="GO:0016818">
    <property type="term" value="F:hydrolase activity, acting on acid anhydrides, in phosphorus-containing anhydrides"/>
    <property type="evidence" value="ECO:0007669"/>
    <property type="project" value="InterPro"/>
</dbReference>
<feature type="region of interest" description="Disordered" evidence="11">
    <location>
        <begin position="578"/>
        <end position="603"/>
    </location>
</feature>
<dbReference type="GO" id="GO:0006139">
    <property type="term" value="P:nucleobase-containing compound metabolic process"/>
    <property type="evidence" value="ECO:0007669"/>
    <property type="project" value="InterPro"/>
</dbReference>
<keyword evidence="14" id="KW-1185">Reference proteome</keyword>
<comment type="caution">
    <text evidence="13">The sequence shown here is derived from an EMBL/GenBank/DDBJ whole genome shotgun (WGS) entry which is preliminary data.</text>
</comment>
<evidence type="ECO:0000256" key="3">
    <source>
        <dbReference type="ARBA" id="ARBA00022723"/>
    </source>
</evidence>
<keyword evidence="8" id="KW-0408">Iron</keyword>
<dbReference type="SMART" id="SM00491">
    <property type="entry name" value="HELICc2"/>
    <property type="match status" value="1"/>
</dbReference>
<evidence type="ECO:0000256" key="8">
    <source>
        <dbReference type="ARBA" id="ARBA00023004"/>
    </source>
</evidence>
<dbReference type="InterPro" id="IPR006554">
    <property type="entry name" value="Helicase-like_DEXD_c2"/>
</dbReference>
<evidence type="ECO:0000256" key="1">
    <source>
        <dbReference type="ARBA" id="ARBA00001966"/>
    </source>
</evidence>
<evidence type="ECO:0000256" key="7">
    <source>
        <dbReference type="ARBA" id="ARBA00022840"/>
    </source>
</evidence>
<dbReference type="GO" id="GO:0046872">
    <property type="term" value="F:metal ion binding"/>
    <property type="evidence" value="ECO:0007669"/>
    <property type="project" value="UniProtKB-KW"/>
</dbReference>
<feature type="compositionally biased region" description="Low complexity" evidence="11">
    <location>
        <begin position="240"/>
        <end position="259"/>
    </location>
</feature>
<dbReference type="InterPro" id="IPR027417">
    <property type="entry name" value="P-loop_NTPase"/>
</dbReference>
<dbReference type="GO" id="GO:0034085">
    <property type="term" value="P:establishment of sister chromatid cohesion"/>
    <property type="evidence" value="ECO:0007669"/>
    <property type="project" value="TreeGrafter"/>
</dbReference>
<feature type="region of interest" description="Disordered" evidence="11">
    <location>
        <begin position="625"/>
        <end position="661"/>
    </location>
</feature>
<dbReference type="InterPro" id="IPR006555">
    <property type="entry name" value="ATP-dep_Helicase_C"/>
</dbReference>